<proteinExistence type="predicted"/>
<evidence type="ECO:0000313" key="1">
    <source>
        <dbReference type="EMBL" id="KAK7023703.1"/>
    </source>
</evidence>
<reference evidence="1 2" key="1">
    <citation type="submission" date="2023-11" db="EMBL/GenBank/DDBJ databases">
        <title>Halocaridina rubra genome assembly.</title>
        <authorList>
            <person name="Smith C."/>
        </authorList>
    </citation>
    <scope>NUCLEOTIDE SEQUENCE [LARGE SCALE GENOMIC DNA]</scope>
    <source>
        <strain evidence="1">EP-1</strain>
        <tissue evidence="1">Whole</tissue>
    </source>
</reference>
<feature type="non-terminal residue" evidence="1">
    <location>
        <position position="1"/>
    </location>
</feature>
<dbReference type="EMBL" id="JAXCGZ010022795">
    <property type="protein sequence ID" value="KAK7023703.1"/>
    <property type="molecule type" value="Genomic_DNA"/>
</dbReference>
<sequence length="66" mass="7130">VYAVCSRQMEVPEISTSGATSMTVQPAVMKQLCCFITKKNIYLIAGSFGAPSRGTQKFQNLAKGLE</sequence>
<evidence type="ECO:0000313" key="2">
    <source>
        <dbReference type="Proteomes" id="UP001381693"/>
    </source>
</evidence>
<comment type="caution">
    <text evidence="1">The sequence shown here is derived from an EMBL/GenBank/DDBJ whole genome shotgun (WGS) entry which is preliminary data.</text>
</comment>
<gene>
    <name evidence="1" type="ORF">SK128_005889</name>
</gene>
<accession>A0AAN8WN60</accession>
<dbReference type="Proteomes" id="UP001381693">
    <property type="component" value="Unassembled WGS sequence"/>
</dbReference>
<protein>
    <submittedName>
        <fullName evidence="1">Uncharacterized protein</fullName>
    </submittedName>
</protein>
<feature type="non-terminal residue" evidence="1">
    <location>
        <position position="66"/>
    </location>
</feature>
<keyword evidence="2" id="KW-1185">Reference proteome</keyword>
<organism evidence="1 2">
    <name type="scientific">Halocaridina rubra</name>
    <name type="common">Hawaiian red shrimp</name>
    <dbReference type="NCBI Taxonomy" id="373956"/>
    <lineage>
        <taxon>Eukaryota</taxon>
        <taxon>Metazoa</taxon>
        <taxon>Ecdysozoa</taxon>
        <taxon>Arthropoda</taxon>
        <taxon>Crustacea</taxon>
        <taxon>Multicrustacea</taxon>
        <taxon>Malacostraca</taxon>
        <taxon>Eumalacostraca</taxon>
        <taxon>Eucarida</taxon>
        <taxon>Decapoda</taxon>
        <taxon>Pleocyemata</taxon>
        <taxon>Caridea</taxon>
        <taxon>Atyoidea</taxon>
        <taxon>Atyidae</taxon>
        <taxon>Halocaridina</taxon>
    </lineage>
</organism>
<dbReference type="AlphaFoldDB" id="A0AAN8WN60"/>
<name>A0AAN8WN60_HALRR</name>